<dbReference type="GO" id="GO:0098632">
    <property type="term" value="F:cell-cell adhesion mediator activity"/>
    <property type="evidence" value="ECO:0007669"/>
    <property type="project" value="TreeGrafter"/>
</dbReference>
<sequence length="128" mass="14601">MCGQAPRIIEHPTNMTVVLHEPATLNCKSDGDPQPEVRWYRDGRPIDLTSSVRKALLPEGSLLFLEASQGKRDSDSGTYWCIAQNMYGEAVSRKANLIVTCKYTNEPIIILSFYVYHLYRLPKCNFLY</sequence>
<dbReference type="InterPro" id="IPR036179">
    <property type="entry name" value="Ig-like_dom_sf"/>
</dbReference>
<dbReference type="OrthoDB" id="428111at2759"/>
<evidence type="ECO:0000256" key="2">
    <source>
        <dbReference type="ARBA" id="ARBA00023157"/>
    </source>
</evidence>
<dbReference type="Pfam" id="PF13927">
    <property type="entry name" value="Ig_3"/>
    <property type="match status" value="1"/>
</dbReference>
<keyword evidence="6" id="KW-1185">Reference proteome</keyword>
<dbReference type="InterPro" id="IPR003599">
    <property type="entry name" value="Ig_sub"/>
</dbReference>
<dbReference type="InterPro" id="IPR013783">
    <property type="entry name" value="Ig-like_fold"/>
</dbReference>
<evidence type="ECO:0000313" key="5">
    <source>
        <dbReference type="EMBL" id="KAF0770521.1"/>
    </source>
</evidence>
<dbReference type="PANTHER" id="PTHR10075">
    <property type="entry name" value="BASIGIN RELATED"/>
    <property type="match status" value="1"/>
</dbReference>
<gene>
    <name evidence="5" type="ORF">FWK35_00014323</name>
</gene>
<dbReference type="GO" id="GO:0030424">
    <property type="term" value="C:axon"/>
    <property type="evidence" value="ECO:0007669"/>
    <property type="project" value="TreeGrafter"/>
</dbReference>
<evidence type="ECO:0000259" key="4">
    <source>
        <dbReference type="PROSITE" id="PS50835"/>
    </source>
</evidence>
<dbReference type="FunFam" id="2.60.40.10:FF:000189">
    <property type="entry name" value="Neogenin isoform 3"/>
    <property type="match status" value="1"/>
</dbReference>
<comment type="caution">
    <text evidence="5">The sequence shown here is derived from an EMBL/GenBank/DDBJ whole genome shotgun (WGS) entry which is preliminary data.</text>
</comment>
<dbReference type="AlphaFoldDB" id="A0A6G0ZHA7"/>
<dbReference type="GO" id="GO:0070593">
    <property type="term" value="P:dendrite self-avoidance"/>
    <property type="evidence" value="ECO:0007669"/>
    <property type="project" value="TreeGrafter"/>
</dbReference>
<reference evidence="5 6" key="1">
    <citation type="submission" date="2019-08" db="EMBL/GenBank/DDBJ databases">
        <title>Whole genome of Aphis craccivora.</title>
        <authorList>
            <person name="Voronova N.V."/>
            <person name="Shulinski R.S."/>
            <person name="Bandarenka Y.V."/>
            <person name="Zhorov D.G."/>
            <person name="Warner D."/>
        </authorList>
    </citation>
    <scope>NUCLEOTIDE SEQUENCE [LARGE SCALE GENOMIC DNA]</scope>
    <source>
        <strain evidence="5">180601</strain>
        <tissue evidence="5">Whole Body</tissue>
    </source>
</reference>
<dbReference type="EMBL" id="VUJU01000421">
    <property type="protein sequence ID" value="KAF0770521.1"/>
    <property type="molecule type" value="Genomic_DNA"/>
</dbReference>
<feature type="domain" description="Ig-like" evidence="4">
    <location>
        <begin position="6"/>
        <end position="98"/>
    </location>
</feature>
<dbReference type="SUPFAM" id="SSF48726">
    <property type="entry name" value="Immunoglobulin"/>
    <property type="match status" value="1"/>
</dbReference>
<keyword evidence="2" id="KW-1015">Disulfide bond</keyword>
<evidence type="ECO:0000313" key="6">
    <source>
        <dbReference type="Proteomes" id="UP000478052"/>
    </source>
</evidence>
<name>A0A6G0ZHA7_APHCR</name>
<evidence type="ECO:0000256" key="3">
    <source>
        <dbReference type="ARBA" id="ARBA00023319"/>
    </source>
</evidence>
<dbReference type="InterPro" id="IPR007110">
    <property type="entry name" value="Ig-like_dom"/>
</dbReference>
<dbReference type="InterPro" id="IPR003598">
    <property type="entry name" value="Ig_sub2"/>
</dbReference>
<protein>
    <submittedName>
        <fullName evidence="5">Roundabout 2-like</fullName>
    </submittedName>
</protein>
<keyword evidence="1" id="KW-0677">Repeat</keyword>
<dbReference type="SMART" id="SM00408">
    <property type="entry name" value="IGc2"/>
    <property type="match status" value="1"/>
</dbReference>
<dbReference type="PANTHER" id="PTHR10075:SF14">
    <property type="entry name" value="CELL ADHESION MOLECULE DSCAM2-RELATED"/>
    <property type="match status" value="1"/>
</dbReference>
<dbReference type="SMART" id="SM00409">
    <property type="entry name" value="IG"/>
    <property type="match status" value="1"/>
</dbReference>
<proteinExistence type="predicted"/>
<organism evidence="5 6">
    <name type="scientific">Aphis craccivora</name>
    <name type="common">Cowpea aphid</name>
    <dbReference type="NCBI Taxonomy" id="307492"/>
    <lineage>
        <taxon>Eukaryota</taxon>
        <taxon>Metazoa</taxon>
        <taxon>Ecdysozoa</taxon>
        <taxon>Arthropoda</taxon>
        <taxon>Hexapoda</taxon>
        <taxon>Insecta</taxon>
        <taxon>Pterygota</taxon>
        <taxon>Neoptera</taxon>
        <taxon>Paraneoptera</taxon>
        <taxon>Hemiptera</taxon>
        <taxon>Sternorrhyncha</taxon>
        <taxon>Aphidomorpha</taxon>
        <taxon>Aphidoidea</taxon>
        <taxon>Aphididae</taxon>
        <taxon>Aphidini</taxon>
        <taxon>Aphis</taxon>
        <taxon>Aphis</taxon>
    </lineage>
</organism>
<dbReference type="PROSITE" id="PS50835">
    <property type="entry name" value="IG_LIKE"/>
    <property type="match status" value="1"/>
</dbReference>
<dbReference type="GO" id="GO:0007156">
    <property type="term" value="P:homophilic cell adhesion via plasma membrane adhesion molecules"/>
    <property type="evidence" value="ECO:0007669"/>
    <property type="project" value="TreeGrafter"/>
</dbReference>
<dbReference type="GO" id="GO:0007411">
    <property type="term" value="P:axon guidance"/>
    <property type="evidence" value="ECO:0007669"/>
    <property type="project" value="TreeGrafter"/>
</dbReference>
<dbReference type="GO" id="GO:0005886">
    <property type="term" value="C:plasma membrane"/>
    <property type="evidence" value="ECO:0007669"/>
    <property type="project" value="TreeGrafter"/>
</dbReference>
<accession>A0A6G0ZHA7</accession>
<dbReference type="Proteomes" id="UP000478052">
    <property type="component" value="Unassembled WGS sequence"/>
</dbReference>
<keyword evidence="3" id="KW-0393">Immunoglobulin domain</keyword>
<evidence type="ECO:0000256" key="1">
    <source>
        <dbReference type="ARBA" id="ARBA00022737"/>
    </source>
</evidence>
<dbReference type="Gene3D" id="2.60.40.10">
    <property type="entry name" value="Immunoglobulins"/>
    <property type="match status" value="1"/>
</dbReference>